<gene>
    <name evidence="2" type="ORF">CEXT_774261</name>
</gene>
<dbReference type="EMBL" id="BPLR01013964">
    <property type="protein sequence ID" value="GIY65124.1"/>
    <property type="molecule type" value="Genomic_DNA"/>
</dbReference>
<comment type="caution">
    <text evidence="2">The sequence shown here is derived from an EMBL/GenBank/DDBJ whole genome shotgun (WGS) entry which is preliminary data.</text>
</comment>
<evidence type="ECO:0000313" key="3">
    <source>
        <dbReference type="Proteomes" id="UP001054945"/>
    </source>
</evidence>
<accession>A0AAV4V554</accession>
<evidence type="ECO:0000313" key="2">
    <source>
        <dbReference type="EMBL" id="GIY65124.1"/>
    </source>
</evidence>
<name>A0AAV4V554_CAEEX</name>
<proteinExistence type="predicted"/>
<sequence>MKLIPTRPSINKSHSYVSSTPRSYRTVNNNKSHEYRNFVAASCSHKSRRKCRIAGMHTVNSHLQLVTERSLFFLLTMRPMSFEGSISFNRRSYNDVMTKKKGRSFLGKVAEIEIGLRVG</sequence>
<evidence type="ECO:0000256" key="1">
    <source>
        <dbReference type="SAM" id="MobiDB-lite"/>
    </source>
</evidence>
<reference evidence="2 3" key="1">
    <citation type="submission" date="2021-06" db="EMBL/GenBank/DDBJ databases">
        <title>Caerostris extrusa draft genome.</title>
        <authorList>
            <person name="Kono N."/>
            <person name="Arakawa K."/>
        </authorList>
    </citation>
    <scope>NUCLEOTIDE SEQUENCE [LARGE SCALE GENOMIC DNA]</scope>
</reference>
<protein>
    <submittedName>
        <fullName evidence="2">Uncharacterized protein</fullName>
    </submittedName>
</protein>
<keyword evidence="3" id="KW-1185">Reference proteome</keyword>
<dbReference type="AlphaFoldDB" id="A0AAV4V554"/>
<dbReference type="Proteomes" id="UP001054945">
    <property type="component" value="Unassembled WGS sequence"/>
</dbReference>
<feature type="region of interest" description="Disordered" evidence="1">
    <location>
        <begin position="1"/>
        <end position="27"/>
    </location>
</feature>
<organism evidence="2 3">
    <name type="scientific">Caerostris extrusa</name>
    <name type="common">Bark spider</name>
    <name type="synonym">Caerostris bankana</name>
    <dbReference type="NCBI Taxonomy" id="172846"/>
    <lineage>
        <taxon>Eukaryota</taxon>
        <taxon>Metazoa</taxon>
        <taxon>Ecdysozoa</taxon>
        <taxon>Arthropoda</taxon>
        <taxon>Chelicerata</taxon>
        <taxon>Arachnida</taxon>
        <taxon>Araneae</taxon>
        <taxon>Araneomorphae</taxon>
        <taxon>Entelegynae</taxon>
        <taxon>Araneoidea</taxon>
        <taxon>Araneidae</taxon>
        <taxon>Caerostris</taxon>
    </lineage>
</organism>
<feature type="compositionally biased region" description="Polar residues" evidence="1">
    <location>
        <begin position="8"/>
        <end position="27"/>
    </location>
</feature>